<feature type="region of interest" description="Disordered" evidence="1">
    <location>
        <begin position="596"/>
        <end position="702"/>
    </location>
</feature>
<sequence>MDIPARDAERLLQAAEIYCRWPTGKPLRLQGLGNELCTATLLGGVEFDMGGIFVACECGSCATKPALVENNAMEEKSRIMSVLEFAIHCGVVDLVEQRLYGSENELYDDEAAVQAAASRMLTDLLFVLEVPRDCTAGNEEYIEDMGVRRGGRRSRIGGAPALPVCEDHVMNSCLSQKESAGAADTAAADVAAAGALAAQGGAGVSVGPLAGVPGDGGCGRRGGWDGGLFTGRLVGYDAETGAHRIRFDPGLPLELWRGNEGEEEEEGEKEGEPEGGSGGAQGKHEGETAVEGWIHVAVCHVVLDPDSQDSKRTADVGADESSAARTTPRAIAALDRRGFRGPFRGCVEVAPSHWDPTRLDPLLRRHLLKTTASPDAAAATAGTPPQQLPPEAPVSDFPAATAAAAGATAAALVGGAVESAAAAAAAARGDGREADLGCGVSDAVAVTAEMEALTVTEVGVEAAGASVLASAPAYVNPSATMVIKGHTETRADAHDSGGDGGSAALGAASMQTPCPTEAGSSIATATATAAMTPAGAAAAGSPVEAMEADAGRTAEEEQIDADVEVCEAMDMDVAAAGNAVADGAGVSRQLVALEQQHHHEDEHQQGQKGTACGSGIQRLVGGGSVGDGSGGGGGGGPPEAAATTELGAAAGSAPTARAEVPRPTAAVATPAAETGAAPMPLEAGPAGGQAPRHPTRVTEASGRDVVTVTEAVEAADAGTGPIQAATDAVAADEGDVLTEMELYSLLGQQRQTQQHDGGKDTEGVAAPASYPEAAAAAAAEEEKEALALCAAIVELDTVALRLRLMPAARAKLLLSVWTMTSWQVRYVAEVLVAREQGGRCQRRG</sequence>
<feature type="region of interest" description="Disordered" evidence="1">
    <location>
        <begin position="489"/>
        <end position="518"/>
    </location>
</feature>
<dbReference type="KEGG" id="vcn:VOLCADRAFT_99726"/>
<evidence type="ECO:0000313" key="3">
    <source>
        <dbReference type="Proteomes" id="UP000001058"/>
    </source>
</evidence>
<dbReference type="Proteomes" id="UP000001058">
    <property type="component" value="Unassembled WGS sequence"/>
</dbReference>
<name>D8UIH4_VOLCA</name>
<feature type="compositionally biased region" description="Low complexity" evidence="1">
    <location>
        <begin position="639"/>
        <end position="678"/>
    </location>
</feature>
<reference evidence="2 3" key="1">
    <citation type="journal article" date="2010" name="Science">
        <title>Genomic analysis of organismal complexity in the multicellular green alga Volvox carteri.</title>
        <authorList>
            <person name="Prochnik S.E."/>
            <person name="Umen J."/>
            <person name="Nedelcu A.M."/>
            <person name="Hallmann A."/>
            <person name="Miller S.M."/>
            <person name="Nishii I."/>
            <person name="Ferris P."/>
            <person name="Kuo A."/>
            <person name="Mitros T."/>
            <person name="Fritz-Laylin L.K."/>
            <person name="Hellsten U."/>
            <person name="Chapman J."/>
            <person name="Simakov O."/>
            <person name="Rensing S.A."/>
            <person name="Terry A."/>
            <person name="Pangilinan J."/>
            <person name="Kapitonov V."/>
            <person name="Jurka J."/>
            <person name="Salamov A."/>
            <person name="Shapiro H."/>
            <person name="Schmutz J."/>
            <person name="Grimwood J."/>
            <person name="Lindquist E."/>
            <person name="Lucas S."/>
            <person name="Grigoriev I.V."/>
            <person name="Schmitt R."/>
            <person name="Kirk D."/>
            <person name="Rokhsar D.S."/>
        </authorList>
    </citation>
    <scope>NUCLEOTIDE SEQUENCE [LARGE SCALE GENOMIC DNA]</scope>
    <source>
        <strain evidence="3">f. Nagariensis / Eve</strain>
    </source>
</reference>
<evidence type="ECO:0000313" key="2">
    <source>
        <dbReference type="EMBL" id="EFJ40453.1"/>
    </source>
</evidence>
<feature type="region of interest" description="Disordered" evidence="1">
    <location>
        <begin position="252"/>
        <end position="285"/>
    </location>
</feature>
<feature type="region of interest" description="Disordered" evidence="1">
    <location>
        <begin position="538"/>
        <end position="557"/>
    </location>
</feature>
<organism evidence="3">
    <name type="scientific">Volvox carteri f. nagariensis</name>
    <dbReference type="NCBI Taxonomy" id="3068"/>
    <lineage>
        <taxon>Eukaryota</taxon>
        <taxon>Viridiplantae</taxon>
        <taxon>Chlorophyta</taxon>
        <taxon>core chlorophytes</taxon>
        <taxon>Chlorophyceae</taxon>
        <taxon>CS clade</taxon>
        <taxon>Chlamydomonadales</taxon>
        <taxon>Volvocaceae</taxon>
        <taxon>Volvox</taxon>
    </lineage>
</organism>
<feature type="compositionally biased region" description="Gly residues" evidence="1">
    <location>
        <begin position="620"/>
        <end position="637"/>
    </location>
</feature>
<feature type="region of interest" description="Disordered" evidence="1">
    <location>
        <begin position="373"/>
        <end position="394"/>
    </location>
</feature>
<dbReference type="EMBL" id="GL378415">
    <property type="protein sequence ID" value="EFJ40453.1"/>
    <property type="molecule type" value="Genomic_DNA"/>
</dbReference>
<gene>
    <name evidence="2" type="ORF">VOLCADRAFT_99726</name>
</gene>
<evidence type="ECO:0000256" key="1">
    <source>
        <dbReference type="SAM" id="MobiDB-lite"/>
    </source>
</evidence>
<proteinExistence type="predicted"/>
<accession>D8UIH4</accession>
<dbReference type="AlphaFoldDB" id="D8UIH4"/>
<dbReference type="RefSeq" id="XP_002958453.1">
    <property type="nucleotide sequence ID" value="XM_002958407.1"/>
</dbReference>
<feature type="compositionally biased region" description="Basic and acidic residues" evidence="1">
    <location>
        <begin position="596"/>
        <end position="605"/>
    </location>
</feature>
<dbReference type="OrthoDB" id="550634at2759"/>
<feature type="region of interest" description="Disordered" evidence="1">
    <location>
        <begin position="307"/>
        <end position="328"/>
    </location>
</feature>
<dbReference type="GeneID" id="9627935"/>
<feature type="compositionally biased region" description="Acidic residues" evidence="1">
    <location>
        <begin position="261"/>
        <end position="273"/>
    </location>
</feature>
<protein>
    <submittedName>
        <fullName evidence="2">Uncharacterized protein</fullName>
    </submittedName>
</protein>
<dbReference type="InParanoid" id="D8UIH4"/>
<keyword evidence="3" id="KW-1185">Reference proteome</keyword>
<feature type="compositionally biased region" description="Low complexity" evidence="1">
    <location>
        <begin position="373"/>
        <end position="385"/>
    </location>
</feature>